<protein>
    <submittedName>
        <fullName evidence="1">Uncharacterized protein</fullName>
    </submittedName>
</protein>
<evidence type="ECO:0000313" key="1">
    <source>
        <dbReference type="EMBL" id="JAD62644.1"/>
    </source>
</evidence>
<reference evidence="1" key="2">
    <citation type="journal article" date="2015" name="Data Brief">
        <title>Shoot transcriptome of the giant reed, Arundo donax.</title>
        <authorList>
            <person name="Barrero R.A."/>
            <person name="Guerrero F.D."/>
            <person name="Moolhuijzen P."/>
            <person name="Goolsby J.A."/>
            <person name="Tidwell J."/>
            <person name="Bellgard S.E."/>
            <person name="Bellgard M.I."/>
        </authorList>
    </citation>
    <scope>NUCLEOTIDE SEQUENCE</scope>
    <source>
        <tissue evidence="1">Shoot tissue taken approximately 20 cm above the soil surface</tissue>
    </source>
</reference>
<proteinExistence type="predicted"/>
<accession>A0A0A9BFC9</accession>
<reference evidence="1" key="1">
    <citation type="submission" date="2014-09" db="EMBL/GenBank/DDBJ databases">
        <authorList>
            <person name="Magalhaes I.L.F."/>
            <person name="Oliveira U."/>
            <person name="Santos F.R."/>
            <person name="Vidigal T.H.D.A."/>
            <person name="Brescovit A.D."/>
            <person name="Santos A.J."/>
        </authorList>
    </citation>
    <scope>NUCLEOTIDE SEQUENCE</scope>
    <source>
        <tissue evidence="1">Shoot tissue taken approximately 20 cm above the soil surface</tissue>
    </source>
</reference>
<dbReference type="EMBL" id="GBRH01235251">
    <property type="protein sequence ID" value="JAD62644.1"/>
    <property type="molecule type" value="Transcribed_RNA"/>
</dbReference>
<organism evidence="1">
    <name type="scientific">Arundo donax</name>
    <name type="common">Giant reed</name>
    <name type="synonym">Donax arundinaceus</name>
    <dbReference type="NCBI Taxonomy" id="35708"/>
    <lineage>
        <taxon>Eukaryota</taxon>
        <taxon>Viridiplantae</taxon>
        <taxon>Streptophyta</taxon>
        <taxon>Embryophyta</taxon>
        <taxon>Tracheophyta</taxon>
        <taxon>Spermatophyta</taxon>
        <taxon>Magnoliopsida</taxon>
        <taxon>Liliopsida</taxon>
        <taxon>Poales</taxon>
        <taxon>Poaceae</taxon>
        <taxon>PACMAD clade</taxon>
        <taxon>Arundinoideae</taxon>
        <taxon>Arundineae</taxon>
        <taxon>Arundo</taxon>
    </lineage>
</organism>
<name>A0A0A9BFC9_ARUDO</name>
<dbReference type="AlphaFoldDB" id="A0A0A9BFC9"/>
<sequence>MIQPVIVFSGVSCHFEVEL</sequence>